<sequence>MLGFAILLGFNLLGLAVKELGHIPLPANLIGLILFTASLFLRIVKLEWVEQTAGFLTKHMLLFFVPFLVGTMTFFPYIGAHWLSVGVSLVGSTFAVLAATGWMTAALSGRAGGKNRRERGVDGE</sequence>
<dbReference type="Proteomes" id="UP001589776">
    <property type="component" value="Unassembled WGS sequence"/>
</dbReference>
<name>A0ABV6DMR6_9BACL</name>
<dbReference type="Pfam" id="PF03788">
    <property type="entry name" value="LrgA"/>
    <property type="match status" value="1"/>
</dbReference>
<keyword evidence="2" id="KW-1003">Cell membrane</keyword>
<dbReference type="EMBL" id="JBHLWN010000067">
    <property type="protein sequence ID" value="MFC0213940.1"/>
    <property type="molecule type" value="Genomic_DNA"/>
</dbReference>
<feature type="transmembrane region" description="Helical" evidence="6">
    <location>
        <begin position="60"/>
        <end position="79"/>
    </location>
</feature>
<evidence type="ECO:0000313" key="8">
    <source>
        <dbReference type="Proteomes" id="UP001589776"/>
    </source>
</evidence>
<organism evidence="7 8">
    <name type="scientific">Paenibacillus chartarius</name>
    <dbReference type="NCBI Taxonomy" id="747481"/>
    <lineage>
        <taxon>Bacteria</taxon>
        <taxon>Bacillati</taxon>
        <taxon>Bacillota</taxon>
        <taxon>Bacilli</taxon>
        <taxon>Bacillales</taxon>
        <taxon>Paenibacillaceae</taxon>
        <taxon>Paenibacillus</taxon>
    </lineage>
</organism>
<protein>
    <submittedName>
        <fullName evidence="7">CidA/LrgA family protein</fullName>
    </submittedName>
</protein>
<evidence type="ECO:0000256" key="2">
    <source>
        <dbReference type="ARBA" id="ARBA00022475"/>
    </source>
</evidence>
<evidence type="ECO:0000256" key="5">
    <source>
        <dbReference type="ARBA" id="ARBA00023136"/>
    </source>
</evidence>
<evidence type="ECO:0000256" key="1">
    <source>
        <dbReference type="ARBA" id="ARBA00004651"/>
    </source>
</evidence>
<evidence type="ECO:0000256" key="4">
    <source>
        <dbReference type="ARBA" id="ARBA00022989"/>
    </source>
</evidence>
<comment type="subcellular location">
    <subcellularLocation>
        <location evidence="1">Cell membrane</location>
        <topology evidence="1">Multi-pass membrane protein</topology>
    </subcellularLocation>
</comment>
<dbReference type="PANTHER" id="PTHR33931:SF2">
    <property type="entry name" value="HOLIN-LIKE PROTEIN CIDA"/>
    <property type="match status" value="1"/>
</dbReference>
<keyword evidence="5 6" id="KW-0472">Membrane</keyword>
<gene>
    <name evidence="7" type="ORF">ACFFK0_16025</name>
</gene>
<comment type="caution">
    <text evidence="7">The sequence shown here is derived from an EMBL/GenBank/DDBJ whole genome shotgun (WGS) entry which is preliminary data.</text>
</comment>
<accession>A0ABV6DMR6</accession>
<dbReference type="PANTHER" id="PTHR33931">
    <property type="entry name" value="HOLIN-LIKE PROTEIN CIDA-RELATED"/>
    <property type="match status" value="1"/>
</dbReference>
<proteinExistence type="predicted"/>
<keyword evidence="3 6" id="KW-0812">Transmembrane</keyword>
<feature type="transmembrane region" description="Helical" evidence="6">
    <location>
        <begin position="85"/>
        <end position="107"/>
    </location>
</feature>
<evidence type="ECO:0000313" key="7">
    <source>
        <dbReference type="EMBL" id="MFC0213940.1"/>
    </source>
</evidence>
<reference evidence="7 8" key="1">
    <citation type="submission" date="2024-09" db="EMBL/GenBank/DDBJ databases">
        <authorList>
            <person name="Sun Q."/>
            <person name="Mori K."/>
        </authorList>
    </citation>
    <scope>NUCLEOTIDE SEQUENCE [LARGE SCALE GENOMIC DNA]</scope>
    <source>
        <strain evidence="7 8">CCM 7759</strain>
    </source>
</reference>
<evidence type="ECO:0000256" key="3">
    <source>
        <dbReference type="ARBA" id="ARBA00022692"/>
    </source>
</evidence>
<keyword evidence="8" id="KW-1185">Reference proteome</keyword>
<dbReference type="RefSeq" id="WP_377471269.1">
    <property type="nucleotide sequence ID" value="NZ_JBHLWN010000067.1"/>
</dbReference>
<dbReference type="InterPro" id="IPR005538">
    <property type="entry name" value="LrgA/CidA"/>
</dbReference>
<keyword evidence="4 6" id="KW-1133">Transmembrane helix</keyword>
<evidence type="ECO:0000256" key="6">
    <source>
        <dbReference type="SAM" id="Phobius"/>
    </source>
</evidence>
<feature type="transmembrane region" description="Helical" evidence="6">
    <location>
        <begin position="28"/>
        <end position="48"/>
    </location>
</feature>